<evidence type="ECO:0000256" key="3">
    <source>
        <dbReference type="ARBA" id="ARBA00023143"/>
    </source>
</evidence>
<dbReference type="RefSeq" id="WP_379719978.1">
    <property type="nucleotide sequence ID" value="NZ_JBHRYJ010000001.1"/>
</dbReference>
<dbReference type="InterPro" id="IPR001444">
    <property type="entry name" value="Flag_bb_rod_N"/>
</dbReference>
<dbReference type="Pfam" id="PF06429">
    <property type="entry name" value="Flg_bbr_C"/>
    <property type="match status" value="1"/>
</dbReference>
<dbReference type="PANTHER" id="PTHR30435">
    <property type="entry name" value="FLAGELLAR PROTEIN"/>
    <property type="match status" value="1"/>
</dbReference>
<name>A0ABV7V922_9PROT</name>
<dbReference type="Pfam" id="PF00460">
    <property type="entry name" value="Flg_bb_rod"/>
    <property type="match status" value="1"/>
</dbReference>
<dbReference type="InterPro" id="IPR020013">
    <property type="entry name" value="Flagellar_FlgE/F/G"/>
</dbReference>
<organism evidence="8 9">
    <name type="scientific">Ferrovibrio xuzhouensis</name>
    <dbReference type="NCBI Taxonomy" id="1576914"/>
    <lineage>
        <taxon>Bacteria</taxon>
        <taxon>Pseudomonadati</taxon>
        <taxon>Pseudomonadota</taxon>
        <taxon>Alphaproteobacteria</taxon>
        <taxon>Rhodospirillales</taxon>
        <taxon>Rhodospirillaceae</taxon>
        <taxon>Ferrovibrio</taxon>
    </lineage>
</organism>
<dbReference type="InterPro" id="IPR037925">
    <property type="entry name" value="FlgE/F/G-like"/>
</dbReference>
<comment type="subcellular location">
    <subcellularLocation>
        <location evidence="1 4">Bacterial flagellum basal body</location>
    </subcellularLocation>
</comment>
<keyword evidence="8" id="KW-0969">Cilium</keyword>
<evidence type="ECO:0000259" key="5">
    <source>
        <dbReference type="Pfam" id="PF00460"/>
    </source>
</evidence>
<dbReference type="PANTHER" id="PTHR30435:SF19">
    <property type="entry name" value="FLAGELLAR BASAL-BODY ROD PROTEIN FLGG"/>
    <property type="match status" value="1"/>
</dbReference>
<comment type="similarity">
    <text evidence="2 4">Belongs to the flagella basal body rod proteins family.</text>
</comment>
<dbReference type="PROSITE" id="PS00588">
    <property type="entry name" value="FLAGELLA_BB_ROD"/>
    <property type="match status" value="1"/>
</dbReference>
<reference evidence="9" key="1">
    <citation type="journal article" date="2019" name="Int. J. Syst. Evol. Microbiol.">
        <title>The Global Catalogue of Microorganisms (GCM) 10K type strain sequencing project: providing services to taxonomists for standard genome sequencing and annotation.</title>
        <authorList>
            <consortium name="The Broad Institute Genomics Platform"/>
            <consortium name="The Broad Institute Genome Sequencing Center for Infectious Disease"/>
            <person name="Wu L."/>
            <person name="Ma J."/>
        </authorList>
    </citation>
    <scope>NUCLEOTIDE SEQUENCE [LARGE SCALE GENOMIC DNA]</scope>
    <source>
        <strain evidence="9">KCTC 42182</strain>
    </source>
</reference>
<evidence type="ECO:0000259" key="7">
    <source>
        <dbReference type="Pfam" id="PF22692"/>
    </source>
</evidence>
<sequence>MENTTYIGLSRLSTMRREMDVIANNMANMNTNGYKGERVMFEEYLKGPAFGEKTSFVTDFGVLRDTRVGKIQETGNTLDIAINGSGYMAVDTPQGRRYTRDGHLRMDADRRLVTSGGHPVLDDRGREIVLPAGSQDAPNIATDGTVTMGQQQLGKIDLVSFANQQELRKTAQGLYATTQTPTAAPATSTLQQGALEDSNVEPITEMSSMIELMRQYQSTQDLLDSEDSRVRNAIQRLGKSA</sequence>
<feature type="domain" description="Flagellar hook protein FlgE/F/G-like D1" evidence="7">
    <location>
        <begin position="81"/>
        <end position="147"/>
    </location>
</feature>
<gene>
    <name evidence="8" type="primary">flgF</name>
    <name evidence="8" type="ORF">ACFOOQ_00205</name>
</gene>
<evidence type="ECO:0000256" key="2">
    <source>
        <dbReference type="ARBA" id="ARBA00009677"/>
    </source>
</evidence>
<keyword evidence="3 4" id="KW-0975">Bacterial flagellum</keyword>
<dbReference type="Proteomes" id="UP001595711">
    <property type="component" value="Unassembled WGS sequence"/>
</dbReference>
<dbReference type="Pfam" id="PF22692">
    <property type="entry name" value="LlgE_F_G_D1"/>
    <property type="match status" value="1"/>
</dbReference>
<dbReference type="NCBIfam" id="TIGR02490">
    <property type="entry name" value="flgF"/>
    <property type="match status" value="1"/>
</dbReference>
<proteinExistence type="inferred from homology"/>
<keyword evidence="8" id="KW-0966">Cell projection</keyword>
<feature type="domain" description="Flagellar basal-body/hook protein C-terminal" evidence="6">
    <location>
        <begin position="191"/>
        <end position="235"/>
    </location>
</feature>
<dbReference type="SUPFAM" id="SSF117143">
    <property type="entry name" value="Flagellar hook protein flgE"/>
    <property type="match status" value="1"/>
</dbReference>
<evidence type="ECO:0000259" key="6">
    <source>
        <dbReference type="Pfam" id="PF06429"/>
    </source>
</evidence>
<keyword evidence="9" id="KW-1185">Reference proteome</keyword>
<comment type="caution">
    <text evidence="8">The sequence shown here is derived from an EMBL/GenBank/DDBJ whole genome shotgun (WGS) entry which is preliminary data.</text>
</comment>
<accession>A0ABV7V922</accession>
<keyword evidence="8" id="KW-0282">Flagellum</keyword>
<dbReference type="InterPro" id="IPR053967">
    <property type="entry name" value="LlgE_F_G-like_D1"/>
</dbReference>
<evidence type="ECO:0000256" key="1">
    <source>
        <dbReference type="ARBA" id="ARBA00004117"/>
    </source>
</evidence>
<protein>
    <recommendedName>
        <fullName evidence="4">Flagellar basal-body rod protein FlgF</fullName>
    </recommendedName>
</protein>
<evidence type="ECO:0000313" key="8">
    <source>
        <dbReference type="EMBL" id="MFC3673944.1"/>
    </source>
</evidence>
<feature type="domain" description="Flagellar basal body rod protein N-terminal" evidence="5">
    <location>
        <begin position="6"/>
        <end position="35"/>
    </location>
</feature>
<dbReference type="InterPro" id="IPR012836">
    <property type="entry name" value="FlgF"/>
</dbReference>
<dbReference type="NCBIfam" id="TIGR03506">
    <property type="entry name" value="FlgEFG_subfam"/>
    <property type="match status" value="2"/>
</dbReference>
<evidence type="ECO:0000313" key="9">
    <source>
        <dbReference type="Proteomes" id="UP001595711"/>
    </source>
</evidence>
<evidence type="ECO:0000256" key="4">
    <source>
        <dbReference type="RuleBase" id="RU362116"/>
    </source>
</evidence>
<comment type="subunit">
    <text evidence="4">The basal body constitutes a major portion of the flagellar organelle and consists of five rings (E,L,P,S, and M) mounted on a central rod. The rod consists of about 26 subunits of FlgG in the distal portion, and FlgB, FlgC and FlgF are thought to build up the proximal portion of the rod with about 6 subunits each.</text>
</comment>
<dbReference type="InterPro" id="IPR010930">
    <property type="entry name" value="Flg_bb/hook_C_dom"/>
</dbReference>
<dbReference type="EMBL" id="JBHRYJ010000001">
    <property type="protein sequence ID" value="MFC3673944.1"/>
    <property type="molecule type" value="Genomic_DNA"/>
</dbReference>
<dbReference type="InterPro" id="IPR019776">
    <property type="entry name" value="Flagellar_basal_body_rod_CS"/>
</dbReference>